<evidence type="ECO:0000256" key="3">
    <source>
        <dbReference type="ARBA" id="ARBA00023235"/>
    </source>
</evidence>
<dbReference type="InterPro" id="IPR020094">
    <property type="entry name" value="TruA/RsuA/RluB/E/F_N"/>
</dbReference>
<dbReference type="HAMAP" id="MF_00171">
    <property type="entry name" value="TruA"/>
    <property type="match status" value="1"/>
</dbReference>
<evidence type="ECO:0000256" key="4">
    <source>
        <dbReference type="SAM" id="MobiDB-lite"/>
    </source>
</evidence>
<feature type="compositionally biased region" description="Basic residues" evidence="4">
    <location>
        <begin position="508"/>
        <end position="527"/>
    </location>
</feature>
<dbReference type="GO" id="GO:0031119">
    <property type="term" value="P:tRNA pseudouridine synthesis"/>
    <property type="evidence" value="ECO:0007669"/>
    <property type="project" value="TreeGrafter"/>
</dbReference>
<comment type="caution">
    <text evidence="6">The sequence shown here is derived from an EMBL/GenBank/DDBJ whole genome shotgun (WGS) entry which is preliminary data.</text>
</comment>
<accession>A0AAE0FJE5</accession>
<comment type="similarity">
    <text evidence="1">Belongs to the tRNA pseudouridine synthase TruA family.</text>
</comment>
<feature type="domain" description="Pseudouridine synthase I TruA alpha/beta" evidence="5">
    <location>
        <begin position="372"/>
        <end position="472"/>
    </location>
</feature>
<organism evidence="6 7">
    <name type="scientific">Cymbomonas tetramitiformis</name>
    <dbReference type="NCBI Taxonomy" id="36881"/>
    <lineage>
        <taxon>Eukaryota</taxon>
        <taxon>Viridiplantae</taxon>
        <taxon>Chlorophyta</taxon>
        <taxon>Pyramimonadophyceae</taxon>
        <taxon>Pyramimonadales</taxon>
        <taxon>Pyramimonadaceae</taxon>
        <taxon>Cymbomonas</taxon>
    </lineage>
</organism>
<proteinExistence type="inferred from homology"/>
<dbReference type="InterPro" id="IPR020097">
    <property type="entry name" value="PsdUridine_synth_TruA_a/b_dom"/>
</dbReference>
<feature type="region of interest" description="Disordered" evidence="4">
    <location>
        <begin position="484"/>
        <end position="527"/>
    </location>
</feature>
<dbReference type="SUPFAM" id="SSF55120">
    <property type="entry name" value="Pseudouridine synthase"/>
    <property type="match status" value="1"/>
</dbReference>
<feature type="compositionally biased region" description="Polar residues" evidence="4">
    <location>
        <begin position="489"/>
        <end position="503"/>
    </location>
</feature>
<dbReference type="EMBL" id="LGRX02017385">
    <property type="protein sequence ID" value="KAK3260843.1"/>
    <property type="molecule type" value="Genomic_DNA"/>
</dbReference>
<reference evidence="6 7" key="1">
    <citation type="journal article" date="2015" name="Genome Biol. Evol.">
        <title>Comparative Genomics of a Bacterivorous Green Alga Reveals Evolutionary Causalities and Consequences of Phago-Mixotrophic Mode of Nutrition.</title>
        <authorList>
            <person name="Burns J.A."/>
            <person name="Paasch A."/>
            <person name="Narechania A."/>
            <person name="Kim E."/>
        </authorList>
    </citation>
    <scope>NUCLEOTIDE SEQUENCE [LARGE SCALE GENOMIC DNA]</scope>
    <source>
        <strain evidence="6 7">PLY_AMNH</strain>
    </source>
</reference>
<keyword evidence="3" id="KW-0413">Isomerase</keyword>
<dbReference type="Proteomes" id="UP001190700">
    <property type="component" value="Unassembled WGS sequence"/>
</dbReference>
<dbReference type="Gene3D" id="3.30.70.580">
    <property type="entry name" value="Pseudouridine synthase I, catalytic domain, N-terminal subdomain"/>
    <property type="match status" value="1"/>
</dbReference>
<dbReference type="InterPro" id="IPR020103">
    <property type="entry name" value="PsdUridine_synth_cat_dom_sf"/>
</dbReference>
<evidence type="ECO:0000313" key="7">
    <source>
        <dbReference type="Proteomes" id="UP001190700"/>
    </source>
</evidence>
<dbReference type="InterPro" id="IPR020095">
    <property type="entry name" value="PsdUridine_synth_TruA_C"/>
</dbReference>
<evidence type="ECO:0000313" key="6">
    <source>
        <dbReference type="EMBL" id="KAK3260843.1"/>
    </source>
</evidence>
<dbReference type="Gene3D" id="3.30.70.660">
    <property type="entry name" value="Pseudouridine synthase I, catalytic domain, C-terminal subdomain"/>
    <property type="match status" value="1"/>
</dbReference>
<protein>
    <recommendedName>
        <fullName evidence="5">Pseudouridine synthase I TruA alpha/beta domain-containing protein</fullName>
    </recommendedName>
</protein>
<dbReference type="CDD" id="cd02570">
    <property type="entry name" value="PseudoU_synth_EcTruA"/>
    <property type="match status" value="1"/>
</dbReference>
<gene>
    <name evidence="6" type="ORF">CYMTET_30219</name>
</gene>
<dbReference type="GO" id="GO:0009982">
    <property type="term" value="F:pseudouridine synthase activity"/>
    <property type="evidence" value="ECO:0007669"/>
    <property type="project" value="InterPro"/>
</dbReference>
<keyword evidence="2" id="KW-0819">tRNA processing</keyword>
<dbReference type="PANTHER" id="PTHR11142">
    <property type="entry name" value="PSEUDOURIDYLATE SYNTHASE"/>
    <property type="match status" value="1"/>
</dbReference>
<name>A0AAE0FJE5_9CHLO</name>
<dbReference type="PANTHER" id="PTHR11142:SF0">
    <property type="entry name" value="TRNA PSEUDOURIDINE SYNTHASE-LIKE 1"/>
    <property type="match status" value="1"/>
</dbReference>
<evidence type="ECO:0000259" key="5">
    <source>
        <dbReference type="Pfam" id="PF01416"/>
    </source>
</evidence>
<evidence type="ECO:0000256" key="2">
    <source>
        <dbReference type="ARBA" id="ARBA00022694"/>
    </source>
</evidence>
<sequence>MRQSTGFGPSLGVGHSSHFPRGVPKHAAGGLRASSRKFVRLPCDSAPGFSSLERFVLFGCLGEKLGLGGQTGVTTSVPRASARGIVVGTPASTGRRGDLADGPLAGSSTAAEIGPEAPPQIELFGSDEGEGTLTANHRLCASYDTSAVFRDNDRLNLPPGDPRRRIRLQLGLAYEGTRFAGLQFQPRPTRTVQGVVESAARAAFGADIGRMVGASRTDGGVHALHQVAHLDIPAHFLEGCSGASEDATGSQGNVQDTASPFQEVSAPHGAVAAPSDRLQAALCTLNIKLPADVRVHSAKVAPAGFDANQDATGKVYHYHIASEQRPDPWDAPFRWWILPVICKKLRGRPEFPRQASLNVEAMQAVAALLQSRQDFTALSDPRKRGEKADNVRRLHRVEVCRADSAPGHVLIILEGDGFLYKMCRKIVSMLVEVGAGLISLEECARLISSRDPTQTPKAAPACGLFLVNVMYDRNAGHSDILKEQDDTNTHGMTSPMSAAGTQTDSHKQHGLHLKPRAHQYQKKVRLRRAHDEDESELIDCF</sequence>
<dbReference type="AlphaFoldDB" id="A0AAE0FJE5"/>
<keyword evidence="7" id="KW-1185">Reference proteome</keyword>
<dbReference type="Pfam" id="PF01416">
    <property type="entry name" value="PseudoU_synth_1"/>
    <property type="match status" value="1"/>
</dbReference>
<evidence type="ECO:0000256" key="1">
    <source>
        <dbReference type="ARBA" id="ARBA00009375"/>
    </source>
</evidence>
<dbReference type="GO" id="GO:0003723">
    <property type="term" value="F:RNA binding"/>
    <property type="evidence" value="ECO:0007669"/>
    <property type="project" value="InterPro"/>
</dbReference>
<dbReference type="InterPro" id="IPR001406">
    <property type="entry name" value="PsdUridine_synth_TruA"/>
</dbReference>